<dbReference type="GeneID" id="81396071"/>
<dbReference type="PANTHER" id="PTHR36166">
    <property type="entry name" value="CHROMOSOME 9, WHOLE GENOME SHOTGUN SEQUENCE"/>
    <property type="match status" value="1"/>
</dbReference>
<reference evidence="1" key="2">
    <citation type="journal article" date="2023" name="IMA Fungus">
        <title>Comparative genomic study of the Penicillium genus elucidates a diverse pangenome and 15 lateral gene transfer events.</title>
        <authorList>
            <person name="Petersen C."/>
            <person name="Sorensen T."/>
            <person name="Nielsen M.R."/>
            <person name="Sondergaard T.E."/>
            <person name="Sorensen J.L."/>
            <person name="Fitzpatrick D.A."/>
            <person name="Frisvad J.C."/>
            <person name="Nielsen K.L."/>
        </authorList>
    </citation>
    <scope>NUCLEOTIDE SEQUENCE</scope>
    <source>
        <strain evidence="1">IBT 34128</strain>
    </source>
</reference>
<dbReference type="EMBL" id="JAPMSZ010000009">
    <property type="protein sequence ID" value="KAJ5091504.1"/>
    <property type="molecule type" value="Genomic_DNA"/>
</dbReference>
<comment type="caution">
    <text evidence="1">The sequence shown here is derived from an EMBL/GenBank/DDBJ whole genome shotgun (WGS) entry which is preliminary data.</text>
</comment>
<dbReference type="Proteomes" id="UP001141434">
    <property type="component" value="Unassembled WGS sequence"/>
</dbReference>
<name>A0A9W9F0S2_9EURO</name>
<protein>
    <submittedName>
        <fullName evidence="1">Polyketide cyclase/dehydrase</fullName>
    </submittedName>
</protein>
<dbReference type="Pfam" id="PF10604">
    <property type="entry name" value="Polyketide_cyc2"/>
    <property type="match status" value="1"/>
</dbReference>
<dbReference type="AlphaFoldDB" id="A0A9W9F0S2"/>
<dbReference type="CDD" id="cd07822">
    <property type="entry name" value="SRPBCC_4"/>
    <property type="match status" value="1"/>
</dbReference>
<evidence type="ECO:0000313" key="2">
    <source>
        <dbReference type="Proteomes" id="UP001141434"/>
    </source>
</evidence>
<sequence>MPVVESSIEIAAPPAKVREIFLDFAKYSEWHTAWIKKLECEDSSKSPLSLQPGDKVKCNIENFDFVAEIMENTEGLLLWQGPPVFTVSGRHSFRMEPVNDGASTLFTQAEDLSGLLSFLASPYLLGRMMKSDFDGFLKDLKVRAEAST</sequence>
<reference evidence="1" key="1">
    <citation type="submission" date="2022-11" db="EMBL/GenBank/DDBJ databases">
        <authorList>
            <person name="Petersen C."/>
        </authorList>
    </citation>
    <scope>NUCLEOTIDE SEQUENCE</scope>
    <source>
        <strain evidence="1">IBT 34128</strain>
    </source>
</reference>
<organism evidence="1 2">
    <name type="scientific">Penicillium alfredii</name>
    <dbReference type="NCBI Taxonomy" id="1506179"/>
    <lineage>
        <taxon>Eukaryota</taxon>
        <taxon>Fungi</taxon>
        <taxon>Dikarya</taxon>
        <taxon>Ascomycota</taxon>
        <taxon>Pezizomycotina</taxon>
        <taxon>Eurotiomycetes</taxon>
        <taxon>Eurotiomycetidae</taxon>
        <taxon>Eurotiales</taxon>
        <taxon>Aspergillaceae</taxon>
        <taxon>Penicillium</taxon>
    </lineage>
</organism>
<dbReference type="InterPro" id="IPR023393">
    <property type="entry name" value="START-like_dom_sf"/>
</dbReference>
<dbReference type="SUPFAM" id="SSF55961">
    <property type="entry name" value="Bet v1-like"/>
    <property type="match status" value="1"/>
</dbReference>
<dbReference type="RefSeq" id="XP_056509702.1">
    <property type="nucleotide sequence ID" value="XM_056656902.1"/>
</dbReference>
<evidence type="ECO:0000313" key="1">
    <source>
        <dbReference type="EMBL" id="KAJ5091504.1"/>
    </source>
</evidence>
<dbReference type="InterPro" id="IPR019587">
    <property type="entry name" value="Polyketide_cyclase/dehydratase"/>
</dbReference>
<dbReference type="PANTHER" id="PTHR36166:SF1">
    <property type="entry name" value="SRPBCC DOMAIN-CONTAINING PROTEIN"/>
    <property type="match status" value="1"/>
</dbReference>
<dbReference type="Gene3D" id="3.30.530.20">
    <property type="match status" value="1"/>
</dbReference>
<gene>
    <name evidence="1" type="ORF">NUU61_006374</name>
</gene>
<keyword evidence="2" id="KW-1185">Reference proteome</keyword>
<accession>A0A9W9F0S2</accession>
<proteinExistence type="predicted"/>
<dbReference type="OrthoDB" id="509124at2759"/>